<organism evidence="2 3">
    <name type="scientific">Plantactinospora solaniradicis</name>
    <dbReference type="NCBI Taxonomy" id="1723736"/>
    <lineage>
        <taxon>Bacteria</taxon>
        <taxon>Bacillati</taxon>
        <taxon>Actinomycetota</taxon>
        <taxon>Actinomycetes</taxon>
        <taxon>Micromonosporales</taxon>
        <taxon>Micromonosporaceae</taxon>
        <taxon>Plantactinospora</taxon>
    </lineage>
</organism>
<dbReference type="Pfam" id="PF01547">
    <property type="entry name" value="SBP_bac_1"/>
    <property type="match status" value="1"/>
</dbReference>
<reference evidence="3" key="1">
    <citation type="journal article" date="2019" name="Int. J. Syst. Evol. Microbiol.">
        <title>The Global Catalogue of Microorganisms (GCM) 10K type strain sequencing project: providing services to taxonomists for standard genome sequencing and annotation.</title>
        <authorList>
            <consortium name="The Broad Institute Genomics Platform"/>
            <consortium name="The Broad Institute Genome Sequencing Center for Infectious Disease"/>
            <person name="Wu L."/>
            <person name="Ma J."/>
        </authorList>
    </citation>
    <scope>NUCLEOTIDE SEQUENCE [LARGE SCALE GENOMIC DNA]</scope>
    <source>
        <strain evidence="3">ZS-35-S2</strain>
    </source>
</reference>
<accession>A0ABW1K446</accession>
<dbReference type="InterPro" id="IPR050490">
    <property type="entry name" value="Bact_solute-bd_prot1"/>
</dbReference>
<dbReference type="InterPro" id="IPR006059">
    <property type="entry name" value="SBP"/>
</dbReference>
<dbReference type="Gene3D" id="3.40.190.10">
    <property type="entry name" value="Periplasmic binding protein-like II"/>
    <property type="match status" value="1"/>
</dbReference>
<dbReference type="SUPFAM" id="SSF53850">
    <property type="entry name" value="Periplasmic binding protein-like II"/>
    <property type="match status" value="1"/>
</dbReference>
<name>A0ABW1K446_9ACTN</name>
<gene>
    <name evidence="2" type="ORF">ACFP2T_08350</name>
</gene>
<protein>
    <submittedName>
        <fullName evidence="2">ABC transporter substrate-binding protein</fullName>
    </submittedName>
</protein>
<dbReference type="RefSeq" id="WP_377419367.1">
    <property type="nucleotide sequence ID" value="NZ_JBHSPR010000007.1"/>
</dbReference>
<keyword evidence="1" id="KW-0732">Signal</keyword>
<feature type="signal peptide" evidence="1">
    <location>
        <begin position="1"/>
        <end position="20"/>
    </location>
</feature>
<comment type="caution">
    <text evidence="2">The sequence shown here is derived from an EMBL/GenBank/DDBJ whole genome shotgun (WGS) entry which is preliminary data.</text>
</comment>
<evidence type="ECO:0000313" key="2">
    <source>
        <dbReference type="EMBL" id="MFC6016205.1"/>
    </source>
</evidence>
<dbReference type="PANTHER" id="PTHR43649:SF12">
    <property type="entry name" value="DIACETYLCHITOBIOSE BINDING PROTEIN DASA"/>
    <property type="match status" value="1"/>
</dbReference>
<dbReference type="PROSITE" id="PS51257">
    <property type="entry name" value="PROKAR_LIPOPROTEIN"/>
    <property type="match status" value="1"/>
</dbReference>
<evidence type="ECO:0000256" key="1">
    <source>
        <dbReference type="SAM" id="SignalP"/>
    </source>
</evidence>
<feature type="chain" id="PRO_5046596445" evidence="1">
    <location>
        <begin position="21"/>
        <end position="482"/>
    </location>
</feature>
<dbReference type="PANTHER" id="PTHR43649">
    <property type="entry name" value="ARABINOSE-BINDING PROTEIN-RELATED"/>
    <property type="match status" value="1"/>
</dbReference>
<dbReference type="EMBL" id="JBHSPR010000007">
    <property type="protein sequence ID" value="MFC6016205.1"/>
    <property type="molecule type" value="Genomic_DNA"/>
</dbReference>
<dbReference type="Proteomes" id="UP001596203">
    <property type="component" value="Unassembled WGS sequence"/>
</dbReference>
<evidence type="ECO:0000313" key="3">
    <source>
        <dbReference type="Proteomes" id="UP001596203"/>
    </source>
</evidence>
<sequence>MHRRTLLRAAVAASLVPTLAACGSDEPSTGQQIANWDWLVSQKDWMDQEIRLFQQAHGDNTIKRTTQVTDKYPDLLALAVRSGTAPDVFQLPRKPPIEEQVSSDWLLPLDKWATDSWKARFGPGWFPEGGNVFGGKTYSAPFNGAGSNLQLYCHHGLFKQAGLTNADGSVRLPKTWDDVTRAAEAITARAGGKAFGLGFGNSANGALAWWVELFCRGAGAVGGAGSSATVDYRVGKFTYGSDRNYADFIALFLDWKKRGFIFPTSMSISDEQSRAFFAQGKFGMIVNGVWSQSGWTEAKFTDYSLVTLPSPTATPQGYFYYSQGSSGRLFGISAKTKNPDAAFAWFDWLYSKDAGRRWVEAGLGLSVYPENNDPSRVKSPQFAQYVATANTNLSGPDPKVRNPEVAKVTLDAVKPDINDVLAGLFTGQLKDIGGELVKLDDRLNTAQEDAVNKAAAAGAKVSMSDYVFADWDPSKPYETKPA</sequence>
<proteinExistence type="predicted"/>
<keyword evidence="3" id="KW-1185">Reference proteome</keyword>